<dbReference type="AlphaFoldDB" id="A0A940WN31"/>
<dbReference type="Proteomes" id="UP000674234">
    <property type="component" value="Unassembled WGS sequence"/>
</dbReference>
<dbReference type="RefSeq" id="WP_210158162.1">
    <property type="nucleotide sequence ID" value="NZ_JAFCNB010000015.1"/>
</dbReference>
<keyword evidence="2" id="KW-0812">Transmembrane</keyword>
<comment type="caution">
    <text evidence="3">The sequence shown here is derived from an EMBL/GenBank/DDBJ whole genome shotgun (WGS) entry which is preliminary data.</text>
</comment>
<dbReference type="EMBL" id="JAFCNB010000015">
    <property type="protein sequence ID" value="MBP2706877.1"/>
    <property type="molecule type" value="Genomic_DNA"/>
</dbReference>
<protein>
    <submittedName>
        <fullName evidence="3">Uncharacterized protein</fullName>
    </submittedName>
</protein>
<evidence type="ECO:0000256" key="1">
    <source>
        <dbReference type="SAM" id="MobiDB-lite"/>
    </source>
</evidence>
<evidence type="ECO:0000256" key="2">
    <source>
        <dbReference type="SAM" id="Phobius"/>
    </source>
</evidence>
<gene>
    <name evidence="3" type="ORF">JOL79_24010</name>
</gene>
<sequence>MSFYDPSAHIWRELVVLTLAGILLWILIIGTALLVHRLTHRGRDAPPGETADPGPQPGSAERPPAPRRRDPAR</sequence>
<feature type="transmembrane region" description="Helical" evidence="2">
    <location>
        <begin position="14"/>
        <end position="35"/>
    </location>
</feature>
<organism evidence="3 4">
    <name type="scientific">Microbispora oryzae</name>
    <dbReference type="NCBI Taxonomy" id="2806554"/>
    <lineage>
        <taxon>Bacteria</taxon>
        <taxon>Bacillati</taxon>
        <taxon>Actinomycetota</taxon>
        <taxon>Actinomycetes</taxon>
        <taxon>Streptosporangiales</taxon>
        <taxon>Streptosporangiaceae</taxon>
        <taxon>Microbispora</taxon>
    </lineage>
</organism>
<keyword evidence="2" id="KW-0472">Membrane</keyword>
<keyword evidence="4" id="KW-1185">Reference proteome</keyword>
<evidence type="ECO:0000313" key="3">
    <source>
        <dbReference type="EMBL" id="MBP2706877.1"/>
    </source>
</evidence>
<proteinExistence type="predicted"/>
<keyword evidence="2" id="KW-1133">Transmembrane helix</keyword>
<accession>A0A940WN31</accession>
<name>A0A940WN31_9ACTN</name>
<feature type="region of interest" description="Disordered" evidence="1">
    <location>
        <begin position="41"/>
        <end position="73"/>
    </location>
</feature>
<reference evidence="3" key="1">
    <citation type="submission" date="2021-02" db="EMBL/GenBank/DDBJ databases">
        <title>Draft genome sequence of Microbispora sp. RL4-1S isolated from rice leaves in Thailand.</title>
        <authorList>
            <person name="Muangham S."/>
            <person name="Duangmal K."/>
        </authorList>
    </citation>
    <scope>NUCLEOTIDE SEQUENCE</scope>
    <source>
        <strain evidence="3">RL4-1S</strain>
    </source>
</reference>
<evidence type="ECO:0000313" key="4">
    <source>
        <dbReference type="Proteomes" id="UP000674234"/>
    </source>
</evidence>